<evidence type="ECO:0000313" key="14">
    <source>
        <dbReference type="Proteomes" id="UP000015101"/>
    </source>
</evidence>
<dbReference type="PROSITE" id="PS51450">
    <property type="entry name" value="LRR"/>
    <property type="match status" value="2"/>
</dbReference>
<keyword evidence="8" id="KW-0206">Cytoskeleton</keyword>
<dbReference type="PANTHER" id="PTHR15454">
    <property type="entry name" value="NISCHARIN RELATED"/>
    <property type="match status" value="1"/>
</dbReference>
<dbReference type="Proteomes" id="UP000015101">
    <property type="component" value="Unassembled WGS sequence"/>
</dbReference>
<keyword evidence="4" id="KW-0493">Microtubule</keyword>
<dbReference type="InterPro" id="IPR032675">
    <property type="entry name" value="LRR_dom_sf"/>
</dbReference>
<reference evidence="12 14" key="2">
    <citation type="journal article" date="2013" name="Nature">
        <title>Insights into bilaterian evolution from three spiralian genomes.</title>
        <authorList>
            <person name="Simakov O."/>
            <person name="Marletaz F."/>
            <person name="Cho S.J."/>
            <person name="Edsinger-Gonzales E."/>
            <person name="Havlak P."/>
            <person name="Hellsten U."/>
            <person name="Kuo D.H."/>
            <person name="Larsson T."/>
            <person name="Lv J."/>
            <person name="Arendt D."/>
            <person name="Savage R."/>
            <person name="Osoegawa K."/>
            <person name="de Jong P."/>
            <person name="Grimwood J."/>
            <person name="Chapman J.A."/>
            <person name="Shapiro H."/>
            <person name="Aerts A."/>
            <person name="Otillar R.P."/>
            <person name="Terry A.Y."/>
            <person name="Boore J.L."/>
            <person name="Grigoriev I.V."/>
            <person name="Lindberg D.R."/>
            <person name="Seaver E.C."/>
            <person name="Weisblat D.A."/>
            <person name="Putnam N.H."/>
            <person name="Rokhsar D.S."/>
        </authorList>
    </citation>
    <scope>NUCLEOTIDE SEQUENCE</scope>
</reference>
<dbReference type="HOGENOM" id="CLU_092189_0_0_1"/>
<keyword evidence="14" id="KW-1185">Reference proteome</keyword>
<dbReference type="PANTHER" id="PTHR15454:SF73">
    <property type="entry name" value="DYNEIN AXONEMAL LIGHT CHAIN 1"/>
    <property type="match status" value="1"/>
</dbReference>
<dbReference type="RefSeq" id="XP_009022484.1">
    <property type="nucleotide sequence ID" value="XM_009024236.1"/>
</dbReference>
<name>T1FYS2_HELRO</name>
<dbReference type="FunFam" id="3.80.10.10:FF:000049">
    <property type="entry name" value="Dynein light chain 1"/>
    <property type="match status" value="1"/>
</dbReference>
<dbReference type="Gene3D" id="3.80.10.10">
    <property type="entry name" value="Ribonuclease Inhibitor"/>
    <property type="match status" value="1"/>
</dbReference>
<comment type="subcellular location">
    <subcellularLocation>
        <location evidence="1">Cytoplasm</location>
        <location evidence="1">Cytoskeleton</location>
        <location evidence="1">Cilium axoneme</location>
    </subcellularLocation>
</comment>
<keyword evidence="6" id="KW-0243">Dynein</keyword>
<reference evidence="14" key="1">
    <citation type="submission" date="2012-12" db="EMBL/GenBank/DDBJ databases">
        <authorList>
            <person name="Hellsten U."/>
            <person name="Grimwood J."/>
            <person name="Chapman J.A."/>
            <person name="Shapiro H."/>
            <person name="Aerts A."/>
            <person name="Otillar R.P."/>
            <person name="Terry A.Y."/>
            <person name="Boore J.L."/>
            <person name="Simakov O."/>
            <person name="Marletaz F."/>
            <person name="Cho S.-J."/>
            <person name="Edsinger-Gonzales E."/>
            <person name="Havlak P."/>
            <person name="Kuo D.-H."/>
            <person name="Larsson T."/>
            <person name="Lv J."/>
            <person name="Arendt D."/>
            <person name="Savage R."/>
            <person name="Osoegawa K."/>
            <person name="de Jong P."/>
            <person name="Lindberg D.R."/>
            <person name="Seaver E.C."/>
            <person name="Weisblat D.A."/>
            <person name="Putnam N.H."/>
            <person name="Grigoriev I.V."/>
            <person name="Rokhsar D.S."/>
        </authorList>
    </citation>
    <scope>NUCLEOTIDE SEQUENCE</scope>
</reference>
<keyword evidence="9" id="KW-0966">Cell projection</keyword>
<comment type="similarity">
    <text evidence="10">Belongs to the dynein light chain LC1-type family.</text>
</comment>
<evidence type="ECO:0000256" key="8">
    <source>
        <dbReference type="ARBA" id="ARBA00023212"/>
    </source>
</evidence>
<proteinExistence type="inferred from homology"/>
<evidence type="ECO:0000256" key="4">
    <source>
        <dbReference type="ARBA" id="ARBA00022701"/>
    </source>
</evidence>
<evidence type="ECO:0000256" key="7">
    <source>
        <dbReference type="ARBA" id="ARBA00023175"/>
    </source>
</evidence>
<dbReference type="OrthoDB" id="266138at2759"/>
<accession>T1FYS2</accession>
<dbReference type="KEGG" id="hro:HELRODRAFT_66873"/>
<dbReference type="GO" id="GO:0045504">
    <property type="term" value="F:dynein heavy chain binding"/>
    <property type="evidence" value="ECO:0000318"/>
    <property type="project" value="GO_Central"/>
</dbReference>
<dbReference type="SUPFAM" id="SSF52058">
    <property type="entry name" value="L domain-like"/>
    <property type="match status" value="1"/>
</dbReference>
<dbReference type="GO" id="GO:0005737">
    <property type="term" value="C:cytoplasm"/>
    <property type="evidence" value="ECO:0000318"/>
    <property type="project" value="GO_Central"/>
</dbReference>
<dbReference type="GO" id="GO:0043014">
    <property type="term" value="F:alpha-tubulin binding"/>
    <property type="evidence" value="ECO:0000318"/>
    <property type="project" value="GO_Central"/>
</dbReference>
<dbReference type="EnsemblMetazoa" id="HelroT66873">
    <property type="protein sequence ID" value="HelroP66873"/>
    <property type="gene ID" value="HelroG66873"/>
</dbReference>
<dbReference type="EMBL" id="KB097143">
    <property type="protein sequence ID" value="ESN99037.1"/>
    <property type="molecule type" value="Genomic_DNA"/>
</dbReference>
<dbReference type="GO" id="GO:0030286">
    <property type="term" value="C:dynein complex"/>
    <property type="evidence" value="ECO:0007669"/>
    <property type="project" value="UniProtKB-KW"/>
</dbReference>
<dbReference type="FunCoup" id="T1FYS2">
    <property type="interactions" value="133"/>
</dbReference>
<keyword evidence="5" id="KW-0677">Repeat</keyword>
<evidence type="ECO:0000256" key="1">
    <source>
        <dbReference type="ARBA" id="ARBA00004430"/>
    </source>
</evidence>
<dbReference type="InterPro" id="IPR001611">
    <property type="entry name" value="Leu-rich_rpt"/>
</dbReference>
<reference evidence="13" key="3">
    <citation type="submission" date="2015-06" db="UniProtKB">
        <authorList>
            <consortium name="EnsemblMetazoa"/>
        </authorList>
    </citation>
    <scope>IDENTIFICATION</scope>
</reference>
<evidence type="ECO:0000256" key="10">
    <source>
        <dbReference type="ARBA" id="ARBA00049659"/>
    </source>
</evidence>
<dbReference type="SMART" id="SM00365">
    <property type="entry name" value="LRR_SD22"/>
    <property type="match status" value="4"/>
</dbReference>
<evidence type="ECO:0000256" key="2">
    <source>
        <dbReference type="ARBA" id="ARBA00022490"/>
    </source>
</evidence>
<evidence type="ECO:0000313" key="12">
    <source>
        <dbReference type="EMBL" id="ESN99037.1"/>
    </source>
</evidence>
<dbReference type="GeneID" id="20213970"/>
<dbReference type="eggNOG" id="KOG0531">
    <property type="taxonomic scope" value="Eukaryota"/>
</dbReference>
<evidence type="ECO:0000256" key="11">
    <source>
        <dbReference type="ARBA" id="ARBA00049760"/>
    </source>
</evidence>
<dbReference type="GO" id="GO:0005930">
    <property type="term" value="C:axoneme"/>
    <property type="evidence" value="ECO:0007669"/>
    <property type="project" value="UniProtKB-SubCell"/>
</dbReference>
<organism evidence="13 14">
    <name type="scientific">Helobdella robusta</name>
    <name type="common">Californian leech</name>
    <dbReference type="NCBI Taxonomy" id="6412"/>
    <lineage>
        <taxon>Eukaryota</taxon>
        <taxon>Metazoa</taxon>
        <taxon>Spiralia</taxon>
        <taxon>Lophotrochozoa</taxon>
        <taxon>Annelida</taxon>
        <taxon>Clitellata</taxon>
        <taxon>Hirudinea</taxon>
        <taxon>Rhynchobdellida</taxon>
        <taxon>Glossiphoniidae</taxon>
        <taxon>Helobdella</taxon>
    </lineage>
</organism>
<evidence type="ECO:0000256" key="3">
    <source>
        <dbReference type="ARBA" id="ARBA00022614"/>
    </source>
</evidence>
<protein>
    <recommendedName>
        <fullName evidence="11">Dynein axonemal light chain 1</fullName>
    </recommendedName>
</protein>
<evidence type="ECO:0000256" key="5">
    <source>
        <dbReference type="ARBA" id="ARBA00022737"/>
    </source>
</evidence>
<gene>
    <name evidence="13" type="primary">20213970</name>
    <name evidence="12" type="ORF">HELRODRAFT_66873</name>
</gene>
<keyword evidence="3" id="KW-0433">Leucine-rich repeat</keyword>
<keyword evidence="7" id="KW-0505">Motor protein</keyword>
<dbReference type="GO" id="GO:0036158">
    <property type="term" value="P:outer dynein arm assembly"/>
    <property type="evidence" value="ECO:0000318"/>
    <property type="project" value="GO_Central"/>
</dbReference>
<evidence type="ECO:0000313" key="13">
    <source>
        <dbReference type="EnsemblMetazoa" id="HelroP66873"/>
    </source>
</evidence>
<dbReference type="CTD" id="20213970"/>
<dbReference type="AlphaFoldDB" id="T1FYS2"/>
<dbReference type="STRING" id="6412.T1FYS2"/>
<evidence type="ECO:0000256" key="6">
    <source>
        <dbReference type="ARBA" id="ARBA00023017"/>
    </source>
</evidence>
<dbReference type="InParanoid" id="T1FYS2"/>
<dbReference type="EMBL" id="AMQM01001101">
    <property type="status" value="NOT_ANNOTATED_CDS"/>
    <property type="molecule type" value="Genomic_DNA"/>
</dbReference>
<evidence type="ECO:0000256" key="9">
    <source>
        <dbReference type="ARBA" id="ARBA00023273"/>
    </source>
</evidence>
<sequence length="191" mass="22100">MPTTIKEAIQKWEERTGNKASEATRVELWNQTPFIEKMDSSLNVLIKCERLSLSTNAIDKISNLNGMKNLKILSLGRNNIKGLSGIEAVSDTLEQLWISYNYIDKLKSIVLLKKLKVLYMSYNLIKEWTEITRINECPQLIEVVFIGNPIWEKHNADGDWSTLAMKRLPNIRKLDGWPCIREENLGRYFAK</sequence>
<keyword evidence="2" id="KW-0963">Cytoplasm</keyword>
<dbReference type="GO" id="GO:0005874">
    <property type="term" value="C:microtubule"/>
    <property type="evidence" value="ECO:0007669"/>
    <property type="project" value="UniProtKB-KW"/>
</dbReference>
<dbReference type="OMA" id="RWEDRTK"/>